<keyword evidence="1" id="KW-1133">Transmembrane helix</keyword>
<dbReference type="OMA" id="YNDGSAW"/>
<keyword evidence="3" id="KW-1185">Reference proteome</keyword>
<proteinExistence type="predicted"/>
<dbReference type="EMBL" id="CDMC01000004">
    <property type="protein sequence ID" value="CEL04137.1"/>
    <property type="molecule type" value="Genomic_DNA"/>
</dbReference>
<evidence type="ECO:0000256" key="1">
    <source>
        <dbReference type="SAM" id="Phobius"/>
    </source>
</evidence>
<evidence type="ECO:0000313" key="2">
    <source>
        <dbReference type="EMBL" id="CEL04137.1"/>
    </source>
</evidence>
<feature type="transmembrane region" description="Helical" evidence="1">
    <location>
        <begin position="96"/>
        <end position="120"/>
    </location>
</feature>
<feature type="transmembrane region" description="Helical" evidence="1">
    <location>
        <begin position="30"/>
        <end position="55"/>
    </location>
</feature>
<feature type="transmembrane region" description="Helical" evidence="1">
    <location>
        <begin position="132"/>
        <end position="152"/>
    </location>
</feature>
<keyword evidence="1" id="KW-0472">Membrane</keyword>
<feature type="transmembrane region" description="Helical" evidence="1">
    <location>
        <begin position="158"/>
        <end position="177"/>
    </location>
</feature>
<protein>
    <submittedName>
        <fullName evidence="2">Uncharacterized protein</fullName>
    </submittedName>
</protein>
<gene>
    <name evidence="2" type="ORF">ASPCAL05269</name>
</gene>
<dbReference type="AlphaFoldDB" id="A0A0U5C6V4"/>
<evidence type="ECO:0000313" key="3">
    <source>
        <dbReference type="Proteomes" id="UP000054771"/>
    </source>
</evidence>
<sequence>MSSIINRCVYSQIQGQSLKDGRRRSLPVQLIILAATTAFDIGITAGAAVAAAAVGAHVTGQPLTSQILRSAVIGGVAKAGSMAVHGLVSFGLYGNVAAVLALPLLMLMSFGTNVLAAAVVSLRVLDEAPSELLIAAVVASMPLCLSFAWYYGAFNVPITFFNIAFDALGGFTFARIADSLGSPICSGSTAAAAGAAFGAVSTVGSTLFGCCIIGHPRRQAIYNDGSAWNVSTSGHLEAGWCGNRVNVYKSTHEVLTGPGVSGSYNSQTTGWVQNSAHGFGWQWDTGHTRAHAGWFTTTTNDHTSTTGWGNSTEIRF</sequence>
<feature type="transmembrane region" description="Helical" evidence="1">
    <location>
        <begin position="67"/>
        <end position="90"/>
    </location>
</feature>
<dbReference type="OrthoDB" id="4358338at2759"/>
<name>A0A0U5C6V4_ASPCI</name>
<accession>A0A0U5C6V4</accession>
<reference evidence="3" key="1">
    <citation type="journal article" date="2016" name="Genome Announc.">
        <title>Draft genome sequences of fungus Aspergillus calidoustus.</title>
        <authorList>
            <person name="Horn F."/>
            <person name="Linde J."/>
            <person name="Mattern D.J."/>
            <person name="Walther G."/>
            <person name="Guthke R."/>
            <person name="Scherlach K."/>
            <person name="Martin K."/>
            <person name="Brakhage A.A."/>
            <person name="Petzke L."/>
            <person name="Valiante V."/>
        </authorList>
    </citation>
    <scope>NUCLEOTIDE SEQUENCE [LARGE SCALE GENOMIC DNA]</scope>
    <source>
        <strain evidence="3">SF006504</strain>
    </source>
</reference>
<organism evidence="2 3">
    <name type="scientific">Aspergillus calidoustus</name>
    <dbReference type="NCBI Taxonomy" id="454130"/>
    <lineage>
        <taxon>Eukaryota</taxon>
        <taxon>Fungi</taxon>
        <taxon>Dikarya</taxon>
        <taxon>Ascomycota</taxon>
        <taxon>Pezizomycotina</taxon>
        <taxon>Eurotiomycetes</taxon>
        <taxon>Eurotiomycetidae</taxon>
        <taxon>Eurotiales</taxon>
        <taxon>Aspergillaceae</taxon>
        <taxon>Aspergillus</taxon>
        <taxon>Aspergillus subgen. Nidulantes</taxon>
    </lineage>
</organism>
<keyword evidence="1" id="KW-0812">Transmembrane</keyword>
<dbReference type="Proteomes" id="UP000054771">
    <property type="component" value="Unassembled WGS sequence"/>
</dbReference>
<feature type="transmembrane region" description="Helical" evidence="1">
    <location>
        <begin position="189"/>
        <end position="209"/>
    </location>
</feature>